<evidence type="ECO:0000313" key="2">
    <source>
        <dbReference type="Proteomes" id="UP000708208"/>
    </source>
</evidence>
<proteinExistence type="predicted"/>
<feature type="non-terminal residue" evidence="1">
    <location>
        <position position="13"/>
    </location>
</feature>
<name>A0A8J2LIT7_9HEXA</name>
<gene>
    <name evidence="1" type="ORF">AFUS01_LOCUS43165</name>
</gene>
<dbReference type="EMBL" id="CAJVCH010569925">
    <property type="protein sequence ID" value="CAG7833554.1"/>
    <property type="molecule type" value="Genomic_DNA"/>
</dbReference>
<reference evidence="1" key="1">
    <citation type="submission" date="2021-06" db="EMBL/GenBank/DDBJ databases">
        <authorList>
            <person name="Hodson N. C."/>
            <person name="Mongue J. A."/>
            <person name="Jaron S. K."/>
        </authorList>
    </citation>
    <scope>NUCLEOTIDE SEQUENCE</scope>
</reference>
<comment type="caution">
    <text evidence="1">The sequence shown here is derived from an EMBL/GenBank/DDBJ whole genome shotgun (WGS) entry which is preliminary data.</text>
</comment>
<protein>
    <submittedName>
        <fullName evidence="1">Uncharacterized protein</fullName>
    </submittedName>
</protein>
<sequence length="13" mass="1443">YAFIGLISGQKFV</sequence>
<keyword evidence="2" id="KW-1185">Reference proteome</keyword>
<accession>A0A8J2LIT7</accession>
<evidence type="ECO:0000313" key="1">
    <source>
        <dbReference type="EMBL" id="CAG7833554.1"/>
    </source>
</evidence>
<dbReference type="Proteomes" id="UP000708208">
    <property type="component" value="Unassembled WGS sequence"/>
</dbReference>
<organism evidence="1 2">
    <name type="scientific">Allacma fusca</name>
    <dbReference type="NCBI Taxonomy" id="39272"/>
    <lineage>
        <taxon>Eukaryota</taxon>
        <taxon>Metazoa</taxon>
        <taxon>Ecdysozoa</taxon>
        <taxon>Arthropoda</taxon>
        <taxon>Hexapoda</taxon>
        <taxon>Collembola</taxon>
        <taxon>Symphypleona</taxon>
        <taxon>Sminthuridae</taxon>
        <taxon>Allacma</taxon>
    </lineage>
</organism>